<evidence type="ECO:0000313" key="2">
    <source>
        <dbReference type="EMBL" id="AZT92370.1"/>
    </source>
</evidence>
<dbReference type="GO" id="GO:0010288">
    <property type="term" value="P:response to lead ion"/>
    <property type="evidence" value="ECO:0007669"/>
    <property type="project" value="TreeGrafter"/>
</dbReference>
<protein>
    <submittedName>
        <fullName evidence="3">ArsR family transcriptional regulator</fullName>
    </submittedName>
</protein>
<reference evidence="3 4" key="1">
    <citation type="journal article" date="2017" name="Elife">
        <title>Extensive horizontal gene transfer in cheese-associated bacteria.</title>
        <authorList>
            <person name="Bonham K.S."/>
            <person name="Wolfe B.E."/>
            <person name="Dutton R.J."/>
        </authorList>
    </citation>
    <scope>NUCLEOTIDE SEQUENCE [LARGE SCALE GENOMIC DNA]</scope>
    <source>
        <strain evidence="3 4">738_8</strain>
    </source>
</reference>
<name>A0A2A3ZP82_BREAU</name>
<dbReference type="Proteomes" id="UP000217881">
    <property type="component" value="Unassembled WGS sequence"/>
</dbReference>
<reference evidence="2 5" key="3">
    <citation type="submission" date="2019-01" db="EMBL/GenBank/DDBJ databases">
        <title>Comparative genomic analysis of Brevibacterium aurantiacum sheds light on its evolution and its adaptation to smear-ripened cheeses.</title>
        <authorList>
            <person name="Moineau S."/>
        </authorList>
    </citation>
    <scope>NUCLEOTIDE SEQUENCE [LARGE SCALE GENOMIC DNA]</scope>
    <source>
        <strain evidence="2 5">SMQ-1417</strain>
    </source>
</reference>
<evidence type="ECO:0000313" key="4">
    <source>
        <dbReference type="Proteomes" id="UP000217881"/>
    </source>
</evidence>
<accession>A0A2A3ZP82</accession>
<dbReference type="SMART" id="SM00418">
    <property type="entry name" value="HTH_ARSR"/>
    <property type="match status" value="1"/>
</dbReference>
<feature type="domain" description="HTH arsR-type" evidence="1">
    <location>
        <begin position="4"/>
        <end position="99"/>
    </location>
</feature>
<dbReference type="Gene3D" id="1.10.10.10">
    <property type="entry name" value="Winged helix-like DNA-binding domain superfamily/Winged helix DNA-binding domain"/>
    <property type="match status" value="1"/>
</dbReference>
<dbReference type="GO" id="GO:0003700">
    <property type="term" value="F:DNA-binding transcription factor activity"/>
    <property type="evidence" value="ECO:0007669"/>
    <property type="project" value="InterPro"/>
</dbReference>
<dbReference type="InterPro" id="IPR052543">
    <property type="entry name" value="HTH_Metal-responsive_Reg"/>
</dbReference>
<dbReference type="SUPFAM" id="SSF46785">
    <property type="entry name" value="Winged helix' DNA-binding domain"/>
    <property type="match status" value="1"/>
</dbReference>
<evidence type="ECO:0000259" key="1">
    <source>
        <dbReference type="PROSITE" id="PS50987"/>
    </source>
</evidence>
<dbReference type="Proteomes" id="UP000283000">
    <property type="component" value="Chromosome"/>
</dbReference>
<accession>A0A368M8N1</accession>
<dbReference type="EMBL" id="NRHA01000013">
    <property type="protein sequence ID" value="PCC53253.1"/>
    <property type="molecule type" value="Genomic_DNA"/>
</dbReference>
<dbReference type="PRINTS" id="PR00778">
    <property type="entry name" value="HTHARSR"/>
</dbReference>
<dbReference type="AlphaFoldDB" id="A0A2A3ZP82"/>
<organism evidence="3 4">
    <name type="scientific">Brevibacterium aurantiacum</name>
    <dbReference type="NCBI Taxonomy" id="273384"/>
    <lineage>
        <taxon>Bacteria</taxon>
        <taxon>Bacillati</taxon>
        <taxon>Actinomycetota</taxon>
        <taxon>Actinomycetes</taxon>
        <taxon>Micrococcales</taxon>
        <taxon>Brevibacteriaceae</taxon>
        <taxon>Brevibacterium</taxon>
    </lineage>
</organism>
<proteinExistence type="predicted"/>
<dbReference type="InterPro" id="IPR036388">
    <property type="entry name" value="WH-like_DNA-bd_sf"/>
</dbReference>
<reference evidence="2 5" key="2">
    <citation type="submission" date="2017-12" db="EMBL/GenBank/DDBJ databases">
        <authorList>
            <person name="Levesque S."/>
        </authorList>
    </citation>
    <scope>NUCLEOTIDE SEQUENCE [LARGE SCALE GENOMIC DNA]</scope>
    <source>
        <strain evidence="2 5">SMQ-1417</strain>
    </source>
</reference>
<dbReference type="InterPro" id="IPR001845">
    <property type="entry name" value="HTH_ArsR_DNA-bd_dom"/>
</dbReference>
<dbReference type="GO" id="GO:0032791">
    <property type="term" value="F:lead ion binding"/>
    <property type="evidence" value="ECO:0007669"/>
    <property type="project" value="TreeGrafter"/>
</dbReference>
<dbReference type="InterPro" id="IPR011991">
    <property type="entry name" value="ArsR-like_HTH"/>
</dbReference>
<evidence type="ECO:0000313" key="3">
    <source>
        <dbReference type="EMBL" id="PCC53253.1"/>
    </source>
</evidence>
<sequence>MTRSHPESAPDIAALASALADPTRVMICTSLLDGRAWTLTELSRALQVPMSSTSEHVSILIARGVLAERRQGRHRYVQLASRDIADWLEHTGALAGKRIESAPSLAAKTRDRHLLEARTCYRHIAGHLGVQIWAAVTARGWADDTATVTEPGISGLAEEWGIDVPTAASISRPLTRACLDWTERRTHLGGWLGDAICAQFLDREWIVRRRSSRALTLTPTGRDELDWILTTEVTQL</sequence>
<dbReference type="PANTHER" id="PTHR39168:SF1">
    <property type="entry name" value="TRANSCRIPTIONAL REGULATORY PROTEIN"/>
    <property type="match status" value="1"/>
</dbReference>
<dbReference type="EMBL" id="CP025330">
    <property type="protein sequence ID" value="AZT92370.1"/>
    <property type="molecule type" value="Genomic_DNA"/>
</dbReference>
<evidence type="ECO:0000313" key="5">
    <source>
        <dbReference type="Proteomes" id="UP000283000"/>
    </source>
</evidence>
<gene>
    <name evidence="3" type="ORF">CIK59_11010</name>
    <name evidence="2" type="ORF">CXR23_03790</name>
</gene>
<dbReference type="GO" id="GO:0097063">
    <property type="term" value="F:cadmium ion sensor activity"/>
    <property type="evidence" value="ECO:0007669"/>
    <property type="project" value="TreeGrafter"/>
</dbReference>
<dbReference type="InterPro" id="IPR036390">
    <property type="entry name" value="WH_DNA-bd_sf"/>
</dbReference>
<dbReference type="PANTHER" id="PTHR39168">
    <property type="entry name" value="TRANSCRIPTIONAL REGULATOR-RELATED"/>
    <property type="match status" value="1"/>
</dbReference>
<dbReference type="GO" id="GO:0003677">
    <property type="term" value="F:DNA binding"/>
    <property type="evidence" value="ECO:0007669"/>
    <property type="project" value="TreeGrafter"/>
</dbReference>
<dbReference type="Pfam" id="PF12840">
    <property type="entry name" value="HTH_20"/>
    <property type="match status" value="1"/>
</dbReference>
<dbReference type="CDD" id="cd00090">
    <property type="entry name" value="HTH_ARSR"/>
    <property type="match status" value="1"/>
</dbReference>
<dbReference type="GO" id="GO:0046686">
    <property type="term" value="P:response to cadmium ion"/>
    <property type="evidence" value="ECO:0007669"/>
    <property type="project" value="TreeGrafter"/>
</dbReference>
<dbReference type="PROSITE" id="PS50987">
    <property type="entry name" value="HTH_ARSR_2"/>
    <property type="match status" value="1"/>
</dbReference>
<dbReference type="RefSeq" id="WP_009881597.1">
    <property type="nucleotide sequence ID" value="NZ_AAGP01000002.1"/>
</dbReference>